<protein>
    <submittedName>
        <fullName evidence="1">Uncharacterized protein</fullName>
    </submittedName>
</protein>
<comment type="caution">
    <text evidence="1">The sequence shown here is derived from an EMBL/GenBank/DDBJ whole genome shotgun (WGS) entry which is preliminary data.</text>
</comment>
<reference evidence="1" key="1">
    <citation type="submission" date="2021-11" db="EMBL/GenBank/DDBJ databases">
        <authorList>
            <person name="Schell T."/>
        </authorList>
    </citation>
    <scope>NUCLEOTIDE SEQUENCE</scope>
    <source>
        <strain evidence="1">M5</strain>
    </source>
</reference>
<gene>
    <name evidence="1" type="ORF">DGAL_LOCUS898</name>
</gene>
<dbReference type="AlphaFoldDB" id="A0A8J2WER2"/>
<keyword evidence="2" id="KW-1185">Reference proteome</keyword>
<dbReference type="EMBL" id="CAKKLH010000008">
    <property type="protein sequence ID" value="CAH0098795.1"/>
    <property type="molecule type" value="Genomic_DNA"/>
</dbReference>
<proteinExistence type="predicted"/>
<evidence type="ECO:0000313" key="2">
    <source>
        <dbReference type="Proteomes" id="UP000789390"/>
    </source>
</evidence>
<accession>A0A8J2WER2</accession>
<dbReference type="PANTHER" id="PTHR46954">
    <property type="entry name" value="C2H2-TYPE DOMAIN-CONTAINING PROTEIN"/>
    <property type="match status" value="1"/>
</dbReference>
<dbReference type="Proteomes" id="UP000789390">
    <property type="component" value="Unassembled WGS sequence"/>
</dbReference>
<sequence length="134" mass="15873">MKKLYNLVKDQVRNKKWRAGTREFLLCHPEVMTKLKIREKAGRPSIQEDQPIFLANQFSNCDFFKLKKCKQTAQVRMQKRQSEELRSIRTLAELTNELNKKGFTRKQVEEGPILDYSRIDHHPPKETVTSPLFQ</sequence>
<organism evidence="1 2">
    <name type="scientific">Daphnia galeata</name>
    <dbReference type="NCBI Taxonomy" id="27404"/>
    <lineage>
        <taxon>Eukaryota</taxon>
        <taxon>Metazoa</taxon>
        <taxon>Ecdysozoa</taxon>
        <taxon>Arthropoda</taxon>
        <taxon>Crustacea</taxon>
        <taxon>Branchiopoda</taxon>
        <taxon>Diplostraca</taxon>
        <taxon>Cladocera</taxon>
        <taxon>Anomopoda</taxon>
        <taxon>Daphniidae</taxon>
        <taxon>Daphnia</taxon>
    </lineage>
</organism>
<name>A0A8J2WER2_9CRUS</name>
<evidence type="ECO:0000313" key="1">
    <source>
        <dbReference type="EMBL" id="CAH0098795.1"/>
    </source>
</evidence>
<dbReference type="PANTHER" id="PTHR46954:SF1">
    <property type="entry name" value="C2H2-TYPE DOMAIN-CONTAINING PROTEIN"/>
    <property type="match status" value="1"/>
</dbReference>